<accession>A0A914WEU6</accession>
<evidence type="ECO:0000256" key="1">
    <source>
        <dbReference type="SAM" id="SignalP"/>
    </source>
</evidence>
<dbReference type="AlphaFoldDB" id="A0A914WEU6"/>
<feature type="signal peptide" evidence="1">
    <location>
        <begin position="1"/>
        <end position="20"/>
    </location>
</feature>
<name>A0A914WEU6_9BILA</name>
<dbReference type="WBParaSite" id="PSAMB.scaffold3825size16755.g22673.t1">
    <property type="protein sequence ID" value="PSAMB.scaffold3825size16755.g22673.t1"/>
    <property type="gene ID" value="PSAMB.scaffold3825size16755.g22673"/>
</dbReference>
<keyword evidence="1" id="KW-0732">Signal</keyword>
<feature type="chain" id="PRO_5038080969" evidence="1">
    <location>
        <begin position="21"/>
        <end position="240"/>
    </location>
</feature>
<keyword evidence="2" id="KW-1185">Reference proteome</keyword>
<evidence type="ECO:0000313" key="3">
    <source>
        <dbReference type="WBParaSite" id="PSAMB.scaffold3825size16755.g22673.t1"/>
    </source>
</evidence>
<reference evidence="3" key="1">
    <citation type="submission" date="2022-11" db="UniProtKB">
        <authorList>
            <consortium name="WormBaseParasite"/>
        </authorList>
    </citation>
    <scope>IDENTIFICATION</scope>
</reference>
<dbReference type="Proteomes" id="UP000887566">
    <property type="component" value="Unplaced"/>
</dbReference>
<protein>
    <submittedName>
        <fullName evidence="3">Uncharacterized protein</fullName>
    </submittedName>
</protein>
<sequence length="240" mass="27278">MDSLQVVLFLVALVIGGGDSYRGMEYDENLLGPEVAAYMANISIAYAFQGFVINLPHQQSCFEQELDISLSLYDVKLKLLQDNRTKLLQYEIDQFIARAVTTLSTYMKEMLLSGVIDARVFSFEDMQKMFHRDIGMVRWRQSIYSIEAHMMYGLSTIRPISCQPVNARIFVEICYPVVNKADMYSLFRVTHRGAFNTDSSVFGYANVADHIAVPLHNESGQNVGSAWTCRGLTSDHYKYC</sequence>
<organism evidence="2 3">
    <name type="scientific">Plectus sambesii</name>
    <dbReference type="NCBI Taxonomy" id="2011161"/>
    <lineage>
        <taxon>Eukaryota</taxon>
        <taxon>Metazoa</taxon>
        <taxon>Ecdysozoa</taxon>
        <taxon>Nematoda</taxon>
        <taxon>Chromadorea</taxon>
        <taxon>Plectida</taxon>
        <taxon>Plectina</taxon>
        <taxon>Plectoidea</taxon>
        <taxon>Plectidae</taxon>
        <taxon>Plectus</taxon>
    </lineage>
</organism>
<proteinExistence type="predicted"/>
<evidence type="ECO:0000313" key="2">
    <source>
        <dbReference type="Proteomes" id="UP000887566"/>
    </source>
</evidence>